<dbReference type="InterPro" id="IPR044543">
    <property type="entry name" value="YHJQ-like"/>
</dbReference>
<dbReference type="Pfam" id="PF03860">
    <property type="entry name" value="Csp"/>
    <property type="match status" value="1"/>
</dbReference>
<dbReference type="Gene3D" id="1.20.1270.360">
    <property type="match status" value="1"/>
</dbReference>
<dbReference type="EMBL" id="JQ071498">
    <property type="protein sequence ID" value="AFR74974.1"/>
    <property type="molecule type" value="Genomic_DNA"/>
</dbReference>
<evidence type="ECO:0000313" key="1">
    <source>
        <dbReference type="EMBL" id="AFR74974.1"/>
    </source>
</evidence>
<protein>
    <submittedName>
        <fullName evidence="1">PO3Cd1.12</fullName>
    </submittedName>
</protein>
<sequence length="122" mass="12932">MHHRTEDRSAAMNQCIDDCMKCHTICLETIDYCLHKGGRHADAEHIALLSACADICTTCADTMLRGVSVSPAVCGACAEVCGACAASCEAFGDDAAMQRCAEACRRCEKSCRAMAGMAGMKM</sequence>
<reference evidence="1" key="1">
    <citation type="submission" date="2011-11" db="EMBL/GenBank/DDBJ databases">
        <title>Metagenomic clone conferring cadmium resistance on Escherichia coli and its analysis.</title>
        <authorList>
            <person name="Deja-Sikora E."/>
            <person name="Golebiewski M."/>
            <person name="Tretyn A."/>
        </authorList>
    </citation>
    <scope>NUCLEOTIDE SEQUENCE</scope>
</reference>
<organism evidence="1">
    <name type="scientific">uncultured Lysobacteraceae bacterium</name>
    <dbReference type="NCBI Taxonomy" id="211441"/>
    <lineage>
        <taxon>Bacteria</taxon>
        <taxon>Pseudomonadati</taxon>
        <taxon>Pseudomonadota</taxon>
        <taxon>Gammaproteobacteria</taxon>
        <taxon>Lysobacterales</taxon>
        <taxon>Lysobacteraceae</taxon>
        <taxon>environmental samples</taxon>
    </lineage>
</organism>
<accession>J9V2D0</accession>
<name>J9V2D0_9GAMM</name>
<proteinExistence type="predicted"/>
<dbReference type="CDD" id="cd08026">
    <property type="entry name" value="DUF326"/>
    <property type="match status" value="1"/>
</dbReference>
<dbReference type="PANTHER" id="PTHR37310">
    <property type="entry name" value="CYTOPLASMIC PROTEIN-RELATED"/>
    <property type="match status" value="1"/>
</dbReference>
<dbReference type="InterPro" id="IPR005560">
    <property type="entry name" value="Csp_YhjQ"/>
</dbReference>
<dbReference type="PANTHER" id="PTHR37310:SF1">
    <property type="entry name" value="CYTOPLASMIC PROTEIN"/>
    <property type="match status" value="1"/>
</dbReference>
<dbReference type="AlphaFoldDB" id="J9V2D0"/>
<gene>
    <name evidence="1" type="ORF">pO3Cd1.12</name>
</gene>